<protein>
    <submittedName>
        <fullName evidence="3">DegT/DnrJ/EryC1/StrS aminotransferase family protein</fullName>
    </submittedName>
</protein>
<keyword evidence="3" id="KW-0808">Transferase</keyword>
<reference evidence="3 4" key="1">
    <citation type="journal article" date="2009" name="Genome Res.">
        <title>Whole genome sequence of Desulfovibrio magneticus strain RS-1 revealed common gene clusters in magnetotactic bacteria.</title>
        <authorList>
            <person name="Nakazawa H."/>
            <person name="Arakaki A."/>
            <person name="Narita-Yamada S."/>
            <person name="Yashiro I."/>
            <person name="Jinno K."/>
            <person name="Aoki N."/>
            <person name="Tsuruyama A."/>
            <person name="Okamura Y."/>
            <person name="Tanikawa S."/>
            <person name="Fujita N."/>
            <person name="Takeyama H."/>
            <person name="Matsunaga T."/>
        </authorList>
    </citation>
    <scope>NUCLEOTIDE SEQUENCE [LARGE SCALE GENOMIC DNA]</scope>
    <source>
        <strain evidence="4">ATCC 700980 / DSM 13731 / RS-1</strain>
    </source>
</reference>
<dbReference type="EMBL" id="AP010905">
    <property type="protein sequence ID" value="BAH73449.1"/>
    <property type="molecule type" value="Genomic_DNA"/>
</dbReference>
<evidence type="ECO:0000313" key="3">
    <source>
        <dbReference type="EMBL" id="BAH73449.1"/>
    </source>
</evidence>
<geneLocation type="plasmid" evidence="3 4">
    <name>pDMC1</name>
</geneLocation>
<dbReference type="GO" id="GO:0008483">
    <property type="term" value="F:transaminase activity"/>
    <property type="evidence" value="ECO:0007669"/>
    <property type="project" value="UniProtKB-KW"/>
</dbReference>
<keyword evidence="4" id="KW-1185">Reference proteome</keyword>
<organism evidence="3 4">
    <name type="scientific">Solidesulfovibrio magneticus (strain ATCC 700980 / DSM 13731 / RS-1)</name>
    <name type="common">Desulfovibrio magneticus</name>
    <dbReference type="NCBI Taxonomy" id="573370"/>
    <lineage>
        <taxon>Bacteria</taxon>
        <taxon>Pseudomonadati</taxon>
        <taxon>Thermodesulfobacteriota</taxon>
        <taxon>Desulfovibrionia</taxon>
        <taxon>Desulfovibrionales</taxon>
        <taxon>Desulfovibrionaceae</taxon>
        <taxon>Solidesulfovibrio</taxon>
    </lineage>
</organism>
<dbReference type="Gene3D" id="3.90.1150.10">
    <property type="entry name" value="Aspartate Aminotransferase, domain 1"/>
    <property type="match status" value="1"/>
</dbReference>
<dbReference type="AlphaFoldDB" id="C4XUJ8"/>
<dbReference type="InterPro" id="IPR015424">
    <property type="entry name" value="PyrdxlP-dep_Trfase"/>
</dbReference>
<dbReference type="Proteomes" id="UP000009071">
    <property type="component" value="Plasmid pDMC1"/>
</dbReference>
<evidence type="ECO:0000313" key="4">
    <source>
        <dbReference type="Proteomes" id="UP000009071"/>
    </source>
</evidence>
<evidence type="ECO:0000256" key="1">
    <source>
        <dbReference type="ARBA" id="ARBA00037999"/>
    </source>
</evidence>
<dbReference type="InterPro" id="IPR015421">
    <property type="entry name" value="PyrdxlP-dep_Trfase_major"/>
</dbReference>
<keyword evidence="2" id="KW-0663">Pyridoxal phosphate</keyword>
<keyword evidence="3" id="KW-0614">Plasmid</keyword>
<dbReference type="PIRSF" id="PIRSF000390">
    <property type="entry name" value="PLP_StrS"/>
    <property type="match status" value="1"/>
</dbReference>
<evidence type="ECO:0000256" key="2">
    <source>
        <dbReference type="RuleBase" id="RU004508"/>
    </source>
</evidence>
<dbReference type="PANTHER" id="PTHR30244">
    <property type="entry name" value="TRANSAMINASE"/>
    <property type="match status" value="1"/>
</dbReference>
<dbReference type="HOGENOM" id="CLU_033332_5_0_7"/>
<dbReference type="GO" id="GO:0030170">
    <property type="term" value="F:pyridoxal phosphate binding"/>
    <property type="evidence" value="ECO:0007669"/>
    <property type="project" value="TreeGrafter"/>
</dbReference>
<dbReference type="Gene3D" id="3.40.640.10">
    <property type="entry name" value="Type I PLP-dependent aspartate aminotransferase-like (Major domain)"/>
    <property type="match status" value="1"/>
</dbReference>
<dbReference type="KEGG" id="dma:DMR_p1_00330"/>
<dbReference type="CDD" id="cd00616">
    <property type="entry name" value="AHBA_syn"/>
    <property type="match status" value="1"/>
</dbReference>
<gene>
    <name evidence="3" type="ordered locus">DMR_p1_00330</name>
</gene>
<name>C4XUJ8_SOLM1</name>
<dbReference type="PANTHER" id="PTHR30244:SF34">
    <property type="entry name" value="DTDP-4-AMINO-4,6-DIDEOXYGALACTOSE TRANSAMINASE"/>
    <property type="match status" value="1"/>
</dbReference>
<dbReference type="Pfam" id="PF01041">
    <property type="entry name" value="DegT_DnrJ_EryC1"/>
    <property type="match status" value="1"/>
</dbReference>
<dbReference type="SUPFAM" id="SSF53383">
    <property type="entry name" value="PLP-dependent transferases"/>
    <property type="match status" value="1"/>
</dbReference>
<accession>C4XUJ8</accession>
<proteinExistence type="inferred from homology"/>
<comment type="similarity">
    <text evidence="1 2">Belongs to the DegT/DnrJ/EryC1 family.</text>
</comment>
<sequence>MVLRSVRLTAHAQRNAMSKMKVPFGTISIPPRAKELINEALEIKRVSCGRMVRQFEEGFAKLLGMPHAVAVATGTDADALALALLHDFGATPESEVIIPALSFVATGNAVLHARLTPKFVDIDRKTLNIDVSKIEAAITERTKAIMPVHLMGKPADMDPIMDIAARYNLTVVEDAAEAHGMLYKGKPAGAIGHLGAFSLYVAHIISTIEGGIITCRSEEHAEILISLRSHGRGCSCPSCVLSTTQSYCAKRFRDGQDIRFTFPRVGYSCKMNELEAAVGLANIDVYEDIVATRHANLKYVLDRFERFAPFLSTITEESWEKIGPHAIPVVVNEAASFTRDELASYLEQNGVETRTLFASMPTQCPGFAYLGHQLGEFPVAEYMGHNGFHIGCHHDLGIAEMEYFLHVLDKFLTERQS</sequence>
<dbReference type="InterPro" id="IPR015422">
    <property type="entry name" value="PyrdxlP-dep_Trfase_small"/>
</dbReference>
<dbReference type="eggNOG" id="COG0399">
    <property type="taxonomic scope" value="Bacteria"/>
</dbReference>
<dbReference type="GO" id="GO:0000271">
    <property type="term" value="P:polysaccharide biosynthetic process"/>
    <property type="evidence" value="ECO:0007669"/>
    <property type="project" value="TreeGrafter"/>
</dbReference>
<keyword evidence="3" id="KW-0032">Aminotransferase</keyword>
<dbReference type="InterPro" id="IPR000653">
    <property type="entry name" value="DegT/StrS_aminotransferase"/>
</dbReference>